<comment type="caution">
    <text evidence="3">The sequence shown here is derived from an EMBL/GenBank/DDBJ whole genome shotgun (WGS) entry which is preliminary data.</text>
</comment>
<feature type="transmembrane region" description="Helical" evidence="2">
    <location>
        <begin position="12"/>
        <end position="33"/>
    </location>
</feature>
<feature type="region of interest" description="Disordered" evidence="1">
    <location>
        <begin position="180"/>
        <end position="215"/>
    </location>
</feature>
<keyword evidence="2" id="KW-0812">Transmembrane</keyword>
<gene>
    <name evidence="3" type="ORF">C7381_10687</name>
</gene>
<dbReference type="EMBL" id="QEKV01000006">
    <property type="protein sequence ID" value="PVY94214.1"/>
    <property type="molecule type" value="Genomic_DNA"/>
</dbReference>
<keyword evidence="4" id="KW-1185">Reference proteome</keyword>
<evidence type="ECO:0000313" key="4">
    <source>
        <dbReference type="Proteomes" id="UP000245793"/>
    </source>
</evidence>
<protein>
    <submittedName>
        <fullName evidence="3">Uncharacterized protein</fullName>
    </submittedName>
</protein>
<dbReference type="Proteomes" id="UP000245793">
    <property type="component" value="Unassembled WGS sequence"/>
</dbReference>
<organism evidence="3 4">
    <name type="scientific">Ezakiella coagulans</name>
    <dbReference type="NCBI Taxonomy" id="46507"/>
    <lineage>
        <taxon>Bacteria</taxon>
        <taxon>Bacillati</taxon>
        <taxon>Bacillota</taxon>
        <taxon>Tissierellia</taxon>
        <taxon>Ezakiella</taxon>
    </lineage>
</organism>
<evidence type="ECO:0000313" key="3">
    <source>
        <dbReference type="EMBL" id="PVY94214.1"/>
    </source>
</evidence>
<evidence type="ECO:0000256" key="2">
    <source>
        <dbReference type="SAM" id="Phobius"/>
    </source>
</evidence>
<dbReference type="RefSeq" id="WP_116480273.1">
    <property type="nucleotide sequence ID" value="NZ_QEKV01000006.1"/>
</dbReference>
<dbReference type="AlphaFoldDB" id="A0A2U1E2P1"/>
<proteinExistence type="predicted"/>
<feature type="compositionally biased region" description="Acidic residues" evidence="1">
    <location>
        <begin position="180"/>
        <end position="191"/>
    </location>
</feature>
<name>A0A2U1E2P1_9FIRM</name>
<keyword evidence="2" id="KW-0472">Membrane</keyword>
<accession>A0A2U1E2P1</accession>
<feature type="compositionally biased region" description="Basic and acidic residues" evidence="1">
    <location>
        <begin position="192"/>
        <end position="209"/>
    </location>
</feature>
<evidence type="ECO:0000256" key="1">
    <source>
        <dbReference type="SAM" id="MobiDB-lite"/>
    </source>
</evidence>
<reference evidence="3 4" key="1">
    <citation type="submission" date="2018-04" db="EMBL/GenBank/DDBJ databases">
        <title>Genomic Encyclopedia of Type Strains, Phase IV (KMG-IV): sequencing the most valuable type-strain genomes for metagenomic binning, comparative biology and taxonomic classification.</title>
        <authorList>
            <person name="Goeker M."/>
        </authorList>
    </citation>
    <scope>NUCLEOTIDE SEQUENCE [LARGE SCALE GENOMIC DNA]</scope>
    <source>
        <strain evidence="3 4">DSM 20705</strain>
    </source>
</reference>
<keyword evidence="2" id="KW-1133">Transmembrane helix</keyword>
<sequence length="441" mass="51353">MINFNEDLSLKQIIKIIIPILFLLSAIVIYSLVIKPSLNEIEAMEEGIKEKNEAISELAEDSTESDELEYNTATEIKEYDNYIDFFTEKLINKKFKYGNIMPKQLDNDEVIYPYEVETKLIFEDIKAFYDILDNASHNLTSLNISKKDYGWEADIKNIFLMDQYYGLRNIVIDNIGIESSDDVSDDEEEKDGEGKEKDEEKNDEQKKESFSSSHNGAVEINEKKTQLVDFEFVDFKNENFLFSPINQGVTYDFIKREDNSNETVILNAYNSAEEVGELEMEFNKFNRIVWVTDSVISFDFDSLAGSLPNLKLEVIDSHSKIQKINPSFKDGKVFYDLINLEFPVFIKGFSLKLESDSRKHFSISNGIISIKDDILNNKPWVNQIYSVSTFDAKTIDSLMKIYNNKNKEEFMRLNKINTDFYIYNPSYFMKTDNPYEIFKKD</sequence>